<feature type="region of interest" description="Disordered" evidence="1">
    <location>
        <begin position="1"/>
        <end position="22"/>
    </location>
</feature>
<proteinExistence type="predicted"/>
<sequence length="182" mass="20267">MKGKSKSPGQLSLSIPSPWVTDSESVEPFDPFWDDMAVLKHLRDCPNQDHKQLAQSTDIPVSRVVKSLERLREKGKVKYLGWIAVTLGDENLSPVNTSQSDRLTVRWKAKSTAQDTNGNKYAYLYRGKKQVCYLAGPHLSEKAKAIANQVEQWIESGLSLEAILEKLPALKSGGWKSPDSNS</sequence>
<reference evidence="2 3" key="1">
    <citation type="journal article" date="2019" name="J Genomics">
        <title>The Draft Genome of a Hydrogen-producing Cyanobacterium, Arthrospira platensis NIES-46.</title>
        <authorList>
            <person name="Suzuki S."/>
            <person name="Yamaguchi H."/>
            <person name="Kawachi M."/>
        </authorList>
    </citation>
    <scope>NUCLEOTIDE SEQUENCE [LARGE SCALE GENOMIC DNA]</scope>
    <source>
        <strain evidence="2 3">NIES-46</strain>
    </source>
</reference>
<accession>A0A5M3T534</accession>
<comment type="caution">
    <text evidence="2">The sequence shown here is derived from an EMBL/GenBank/DDBJ whole genome shotgun (WGS) entry which is preliminary data.</text>
</comment>
<feature type="compositionally biased region" description="Polar residues" evidence="1">
    <location>
        <begin position="7"/>
        <end position="22"/>
    </location>
</feature>
<dbReference type="SUPFAM" id="SSF46785">
    <property type="entry name" value="Winged helix' DNA-binding domain"/>
    <property type="match status" value="1"/>
</dbReference>
<protein>
    <submittedName>
        <fullName evidence="2">Uncharacterized protein</fullName>
    </submittedName>
</protein>
<gene>
    <name evidence="2" type="ORF">NIES46_09640</name>
</gene>
<name>A0A5M3T534_LIMPL</name>
<dbReference type="EMBL" id="BIMW01000056">
    <property type="protein sequence ID" value="GCE92916.1"/>
    <property type="molecule type" value="Genomic_DNA"/>
</dbReference>
<keyword evidence="3" id="KW-1185">Reference proteome</keyword>
<evidence type="ECO:0000313" key="3">
    <source>
        <dbReference type="Proteomes" id="UP000326169"/>
    </source>
</evidence>
<evidence type="ECO:0000313" key="2">
    <source>
        <dbReference type="EMBL" id="GCE92916.1"/>
    </source>
</evidence>
<evidence type="ECO:0000256" key="1">
    <source>
        <dbReference type="SAM" id="MobiDB-lite"/>
    </source>
</evidence>
<dbReference type="InterPro" id="IPR036390">
    <property type="entry name" value="WH_DNA-bd_sf"/>
</dbReference>
<organism evidence="2 3">
    <name type="scientific">Limnospira platensis NIES-46</name>
    <dbReference type="NCBI Taxonomy" id="1236695"/>
    <lineage>
        <taxon>Bacteria</taxon>
        <taxon>Bacillati</taxon>
        <taxon>Cyanobacteriota</taxon>
        <taxon>Cyanophyceae</taxon>
        <taxon>Oscillatoriophycideae</taxon>
        <taxon>Oscillatoriales</taxon>
        <taxon>Sirenicapillariaceae</taxon>
        <taxon>Limnospira</taxon>
    </lineage>
</organism>
<dbReference type="Proteomes" id="UP000326169">
    <property type="component" value="Unassembled WGS sequence"/>
</dbReference>